<dbReference type="PROSITE" id="PS00092">
    <property type="entry name" value="N6_MTASE"/>
    <property type="match status" value="1"/>
</dbReference>
<dbReference type="Pfam" id="PF06616">
    <property type="entry name" value="BsuBI_PstI_RE"/>
    <property type="match status" value="1"/>
</dbReference>
<feature type="domain" description="BsuBI/PstI restriction endonuclease HTH" evidence="8">
    <location>
        <begin position="538"/>
        <end position="675"/>
    </location>
</feature>
<evidence type="ECO:0000259" key="6">
    <source>
        <dbReference type="Pfam" id="PF06616"/>
    </source>
</evidence>
<dbReference type="RefSeq" id="WP_254173181.1">
    <property type="nucleotide sequence ID" value="NZ_LR882967.1"/>
</dbReference>
<dbReference type="Pfam" id="PF17728">
    <property type="entry name" value="BsuBI_PstI_RE_N"/>
    <property type="match status" value="1"/>
</dbReference>
<evidence type="ECO:0000256" key="4">
    <source>
        <dbReference type="ARBA" id="ARBA00022691"/>
    </source>
</evidence>
<dbReference type="PRINTS" id="PR00507">
    <property type="entry name" value="N12N6MTFRASE"/>
</dbReference>
<dbReference type="Gene3D" id="3.40.50.150">
    <property type="entry name" value="Vaccinia Virus protein VP39"/>
    <property type="match status" value="1"/>
</dbReference>
<dbReference type="Gene3D" id="1.10.10.1820">
    <property type="entry name" value="BsuBI/PstI restriction endonuclease-like"/>
    <property type="match status" value="1"/>
</dbReference>
<evidence type="ECO:0000313" key="10">
    <source>
        <dbReference type="Proteomes" id="UP001153719"/>
    </source>
</evidence>
<dbReference type="GO" id="GO:0009036">
    <property type="term" value="F:type II site-specific deoxyribonuclease activity"/>
    <property type="evidence" value="ECO:0007669"/>
    <property type="project" value="InterPro"/>
</dbReference>
<evidence type="ECO:0000256" key="3">
    <source>
        <dbReference type="ARBA" id="ARBA00022679"/>
    </source>
</evidence>
<dbReference type="InterPro" id="IPR002052">
    <property type="entry name" value="DNA_methylase_N6_adenine_CS"/>
</dbReference>
<evidence type="ECO:0000313" key="9">
    <source>
        <dbReference type="EMBL" id="CAD5927227.1"/>
    </source>
</evidence>
<dbReference type="PANTHER" id="PTHR33841">
    <property type="entry name" value="DNA METHYLTRANSFERASE YEEA-RELATED"/>
    <property type="match status" value="1"/>
</dbReference>
<dbReference type="InterPro" id="IPR041454">
    <property type="entry name" value="BsuBI/PstI_N"/>
</dbReference>
<reference evidence="9" key="1">
    <citation type="submission" date="2020-09" db="EMBL/GenBank/DDBJ databases">
        <authorList>
            <person name="Blom J."/>
        </authorList>
    </citation>
    <scope>NUCLEOTIDE SEQUENCE</scope>
    <source>
        <strain evidence="9">No.713</strain>
    </source>
</reference>
<dbReference type="PANTHER" id="PTHR33841:SF1">
    <property type="entry name" value="DNA METHYLTRANSFERASE A"/>
    <property type="match status" value="1"/>
</dbReference>
<comment type="catalytic activity">
    <reaction evidence="5">
        <text>a 2'-deoxyadenosine in DNA + S-adenosyl-L-methionine = an N(6)-methyl-2'-deoxyadenosine in DNA + S-adenosyl-L-homocysteine + H(+)</text>
        <dbReference type="Rhea" id="RHEA:15197"/>
        <dbReference type="Rhea" id="RHEA-COMP:12418"/>
        <dbReference type="Rhea" id="RHEA-COMP:12419"/>
        <dbReference type="ChEBI" id="CHEBI:15378"/>
        <dbReference type="ChEBI" id="CHEBI:57856"/>
        <dbReference type="ChEBI" id="CHEBI:59789"/>
        <dbReference type="ChEBI" id="CHEBI:90615"/>
        <dbReference type="ChEBI" id="CHEBI:90616"/>
        <dbReference type="EC" id="2.1.1.72"/>
    </reaction>
</comment>
<dbReference type="GO" id="GO:0000287">
    <property type="term" value="F:magnesium ion binding"/>
    <property type="evidence" value="ECO:0007669"/>
    <property type="project" value="InterPro"/>
</dbReference>
<evidence type="ECO:0000259" key="8">
    <source>
        <dbReference type="Pfam" id="PF17728"/>
    </source>
</evidence>
<keyword evidence="2 9" id="KW-0489">Methyltransferase</keyword>
<dbReference type="EMBL" id="LR882967">
    <property type="protein sequence ID" value="CAD5927227.1"/>
    <property type="molecule type" value="Genomic_DNA"/>
</dbReference>
<dbReference type="Pfam" id="PF07669">
    <property type="entry name" value="Eco57I"/>
    <property type="match status" value="1"/>
</dbReference>
<gene>
    <name evidence="9" type="primary">pstIM</name>
    <name evidence="9" type="ORF">NO713_01053</name>
</gene>
<keyword evidence="10" id="KW-1185">Reference proteome</keyword>
<dbReference type="InterPro" id="IPR029063">
    <property type="entry name" value="SAM-dependent_MTases_sf"/>
</dbReference>
<sequence>MVLNLTSSQIQASKPIQYSSNTAFLKEVDLLRLRITPKIDKVKQEKWGQFFTPSPVADLMARMFQNLNSPEISLLDAGAGIGSLSAAFVSTVCQQPKPPDSLRIIAYEIDPSLKEYLKQTLNLCAQQCESHKISLHWEIRTLDFIEEGVNQLQPNLFSGSENLSFTHAIINPPYFKINAHSKYRSLLRSINLETSNIYPGFIQVATQLLSDGGELVAITPRSFCNGLYFREFRKRFLRDMALRQVHLFDSRLLPFNDQAVLQETMIFYAVKQVEKESTVLINSSCSADDDLIRTHTVPYTTVVHPDDPEQFIRIVPDAYSQEILEQMASFQCTLLDLGLCVSTGRVVDFRAKEYLRLLPEAGTVPLIYPVHCSKGYLEYPTSTQKHQALVQTEQTANLLLPNEHYVLTRRFSAKEEKKRVVAVVYDANSLNSQWVGFENHLNYFHHQGKGLSLCLARGLTAYLNSTLVDSFFRLFNGNTQVNATDLRNLKYPTLKQLLELGEKIGNSFPSQQTIDELIQQDILKMTNSRESNPIGIKSHINEALSILEQLGFPTTQRNERSALTLLALLNLKPNETWQSATSHLIGITPIMEFMAQHYGKNYKPNTRETVRRQTIHQFLDAALIRVNPDQPLRAINSPKTVYQIEDSALELLRTYGTPEWEQSLKTYQASVQTLKQRYANERQMARIPIVIEGEVKTLSPGGQNVLIEKIIHEFAPRFTPEGKLLYVGDTDEKFAYFNEDAIAELGLQIDSHGKMPDVIIHFIEKNWLILIEAVTSHGPIHAKRKNELENLFKNSTIPLVMVTAFLK</sequence>
<evidence type="ECO:0000259" key="7">
    <source>
        <dbReference type="Pfam" id="PF07669"/>
    </source>
</evidence>
<dbReference type="GO" id="GO:0032259">
    <property type="term" value="P:methylation"/>
    <property type="evidence" value="ECO:0007669"/>
    <property type="project" value="UniProtKB-KW"/>
</dbReference>
<dbReference type="EC" id="2.1.1.72" evidence="1"/>
<evidence type="ECO:0000256" key="1">
    <source>
        <dbReference type="ARBA" id="ARBA00011900"/>
    </source>
</evidence>
<keyword evidence="4" id="KW-0949">S-adenosyl-L-methionine</keyword>
<dbReference type="InterPro" id="IPR009528">
    <property type="entry name" value="Restrct_endonuc_II_BsuBI_C"/>
</dbReference>
<dbReference type="SUPFAM" id="SSF53335">
    <property type="entry name" value="S-adenosyl-L-methionine-dependent methyltransferases"/>
    <property type="match status" value="1"/>
</dbReference>
<proteinExistence type="predicted"/>
<name>A0A9W4G3J8_9CYAN</name>
<evidence type="ECO:0000256" key="5">
    <source>
        <dbReference type="ARBA" id="ARBA00047942"/>
    </source>
</evidence>
<dbReference type="InterPro" id="IPR041962">
    <property type="entry name" value="BsuBI/PstI_N_sf"/>
</dbReference>
<dbReference type="GO" id="GO:0009007">
    <property type="term" value="F:site-specific DNA-methyltransferase (adenine-specific) activity"/>
    <property type="evidence" value="ECO:0007669"/>
    <property type="project" value="UniProtKB-EC"/>
</dbReference>
<dbReference type="GO" id="GO:0009307">
    <property type="term" value="P:DNA restriction-modification system"/>
    <property type="evidence" value="ECO:0007669"/>
    <property type="project" value="InterPro"/>
</dbReference>
<dbReference type="GO" id="GO:0003677">
    <property type="term" value="F:DNA binding"/>
    <property type="evidence" value="ECO:0007669"/>
    <property type="project" value="InterPro"/>
</dbReference>
<dbReference type="KEGG" id="ppsu:NO713_01053"/>
<dbReference type="Proteomes" id="UP001153719">
    <property type="component" value="Chromosome"/>
</dbReference>
<dbReference type="InterPro" id="IPR011639">
    <property type="entry name" value="MethylTrfase_TaqI-like_dom"/>
</dbReference>
<evidence type="ECO:0000256" key="2">
    <source>
        <dbReference type="ARBA" id="ARBA00022603"/>
    </source>
</evidence>
<keyword evidence="3 9" id="KW-0808">Transferase</keyword>
<dbReference type="REBASE" id="641172">
    <property type="entry name" value="M.Pps713ORF1053P"/>
</dbReference>
<protein>
    <recommendedName>
        <fullName evidence="1">site-specific DNA-methyltransferase (adenine-specific)</fullName>
        <ecNumber evidence="1">2.1.1.72</ecNumber>
    </recommendedName>
</protein>
<organism evidence="9 10">
    <name type="scientific">Planktothrix pseudagardhii</name>
    <dbReference type="NCBI Taxonomy" id="132604"/>
    <lineage>
        <taxon>Bacteria</taxon>
        <taxon>Bacillati</taxon>
        <taxon>Cyanobacteriota</taxon>
        <taxon>Cyanophyceae</taxon>
        <taxon>Oscillatoriophycideae</taxon>
        <taxon>Oscillatoriales</taxon>
        <taxon>Microcoleaceae</taxon>
        <taxon>Planktothrix</taxon>
    </lineage>
</organism>
<dbReference type="InterPro" id="IPR041963">
    <property type="entry name" value="BsuBI/PstI_C_sf"/>
</dbReference>
<dbReference type="Gene3D" id="3.40.1350.80">
    <property type="match status" value="1"/>
</dbReference>
<dbReference type="AlphaFoldDB" id="A0A9W4G3J8"/>
<dbReference type="InterPro" id="IPR050953">
    <property type="entry name" value="N4_N6_ade-DNA_methylase"/>
</dbReference>
<feature type="domain" description="Type II methyltransferase M.TaqI-like" evidence="7">
    <location>
        <begin position="108"/>
        <end position="250"/>
    </location>
</feature>
<accession>A0A9W4G3J8</accession>
<feature type="domain" description="BsuBI/PstI restriction endonuclease" evidence="6">
    <location>
        <begin position="692"/>
        <end position="806"/>
    </location>
</feature>